<accession>A0A8H5HVQ8</accession>
<protein>
    <submittedName>
        <fullName evidence="2">Uncharacterized protein</fullName>
    </submittedName>
</protein>
<organism evidence="2 3">
    <name type="scientific">Collybiopsis confluens</name>
    <dbReference type="NCBI Taxonomy" id="2823264"/>
    <lineage>
        <taxon>Eukaryota</taxon>
        <taxon>Fungi</taxon>
        <taxon>Dikarya</taxon>
        <taxon>Basidiomycota</taxon>
        <taxon>Agaricomycotina</taxon>
        <taxon>Agaricomycetes</taxon>
        <taxon>Agaricomycetidae</taxon>
        <taxon>Agaricales</taxon>
        <taxon>Marasmiineae</taxon>
        <taxon>Omphalotaceae</taxon>
        <taxon>Collybiopsis</taxon>
    </lineage>
</organism>
<dbReference type="EMBL" id="JAACJN010000015">
    <property type="protein sequence ID" value="KAF5390466.1"/>
    <property type="molecule type" value="Genomic_DNA"/>
</dbReference>
<proteinExistence type="predicted"/>
<reference evidence="2 3" key="1">
    <citation type="journal article" date="2020" name="ISME J.">
        <title>Uncovering the hidden diversity of litter-decomposition mechanisms in mushroom-forming fungi.</title>
        <authorList>
            <person name="Floudas D."/>
            <person name="Bentzer J."/>
            <person name="Ahren D."/>
            <person name="Johansson T."/>
            <person name="Persson P."/>
            <person name="Tunlid A."/>
        </authorList>
    </citation>
    <scope>NUCLEOTIDE SEQUENCE [LARGE SCALE GENOMIC DNA]</scope>
    <source>
        <strain evidence="2 3">CBS 406.79</strain>
    </source>
</reference>
<evidence type="ECO:0000313" key="2">
    <source>
        <dbReference type="EMBL" id="KAF5390466.1"/>
    </source>
</evidence>
<evidence type="ECO:0000256" key="1">
    <source>
        <dbReference type="SAM" id="SignalP"/>
    </source>
</evidence>
<keyword evidence="3" id="KW-1185">Reference proteome</keyword>
<evidence type="ECO:0000313" key="3">
    <source>
        <dbReference type="Proteomes" id="UP000518752"/>
    </source>
</evidence>
<feature type="signal peptide" evidence="1">
    <location>
        <begin position="1"/>
        <end position="20"/>
    </location>
</feature>
<dbReference type="AlphaFoldDB" id="A0A8H5HVQ8"/>
<sequence>MVRWMFENWVFDLTVYFAVAFVSDHIQRELDFELEAENAKRTAKFIAAEPRLNDDVYIPL</sequence>
<keyword evidence="1" id="KW-0732">Signal</keyword>
<comment type="caution">
    <text evidence="2">The sequence shown here is derived from an EMBL/GenBank/DDBJ whole genome shotgun (WGS) entry which is preliminary data.</text>
</comment>
<dbReference type="Proteomes" id="UP000518752">
    <property type="component" value="Unassembled WGS sequence"/>
</dbReference>
<gene>
    <name evidence="2" type="ORF">D9757_005259</name>
</gene>
<feature type="chain" id="PRO_5034588048" evidence="1">
    <location>
        <begin position="21"/>
        <end position="60"/>
    </location>
</feature>
<name>A0A8H5HVQ8_9AGAR</name>
<dbReference type="OrthoDB" id="427480at2759"/>